<feature type="compositionally biased region" description="Low complexity" evidence="1">
    <location>
        <begin position="202"/>
        <end position="211"/>
    </location>
</feature>
<proteinExistence type="predicted"/>
<dbReference type="PANTHER" id="PTHR34700">
    <property type="entry name" value="POTASSIUM BINDING PROTEIN KBP"/>
    <property type="match status" value="1"/>
</dbReference>
<dbReference type="Pfam" id="PF01476">
    <property type="entry name" value="LysM"/>
    <property type="match status" value="1"/>
</dbReference>
<evidence type="ECO:0000256" key="1">
    <source>
        <dbReference type="SAM" id="MobiDB-lite"/>
    </source>
</evidence>
<organism evidence="3 4">
    <name type="scientific">Caulifigura coniformis</name>
    <dbReference type="NCBI Taxonomy" id="2527983"/>
    <lineage>
        <taxon>Bacteria</taxon>
        <taxon>Pseudomonadati</taxon>
        <taxon>Planctomycetota</taxon>
        <taxon>Planctomycetia</taxon>
        <taxon>Planctomycetales</taxon>
        <taxon>Planctomycetaceae</taxon>
        <taxon>Caulifigura</taxon>
    </lineage>
</organism>
<dbReference type="Gene3D" id="3.10.350.10">
    <property type="entry name" value="LysM domain"/>
    <property type="match status" value="1"/>
</dbReference>
<feature type="domain" description="LysM" evidence="2">
    <location>
        <begin position="139"/>
        <end position="188"/>
    </location>
</feature>
<dbReference type="SUPFAM" id="SSF54106">
    <property type="entry name" value="LysM domain"/>
    <property type="match status" value="1"/>
</dbReference>
<dbReference type="InterPro" id="IPR018392">
    <property type="entry name" value="LysM"/>
</dbReference>
<feature type="region of interest" description="Disordered" evidence="1">
    <location>
        <begin position="192"/>
        <end position="261"/>
    </location>
</feature>
<keyword evidence="4" id="KW-1185">Reference proteome</keyword>
<dbReference type="OrthoDB" id="292277at2"/>
<dbReference type="Proteomes" id="UP000315700">
    <property type="component" value="Chromosome"/>
</dbReference>
<reference evidence="3 4" key="1">
    <citation type="submission" date="2019-02" db="EMBL/GenBank/DDBJ databases">
        <title>Deep-cultivation of Planctomycetes and their phenomic and genomic characterization uncovers novel biology.</title>
        <authorList>
            <person name="Wiegand S."/>
            <person name="Jogler M."/>
            <person name="Boedeker C."/>
            <person name="Pinto D."/>
            <person name="Vollmers J."/>
            <person name="Rivas-Marin E."/>
            <person name="Kohn T."/>
            <person name="Peeters S.H."/>
            <person name="Heuer A."/>
            <person name="Rast P."/>
            <person name="Oberbeckmann S."/>
            <person name="Bunk B."/>
            <person name="Jeske O."/>
            <person name="Meyerdierks A."/>
            <person name="Storesund J.E."/>
            <person name="Kallscheuer N."/>
            <person name="Luecker S."/>
            <person name="Lage O.M."/>
            <person name="Pohl T."/>
            <person name="Merkel B.J."/>
            <person name="Hornburger P."/>
            <person name="Mueller R.-W."/>
            <person name="Bruemmer F."/>
            <person name="Labrenz M."/>
            <person name="Spormann A.M."/>
            <person name="Op den Camp H."/>
            <person name="Overmann J."/>
            <person name="Amann R."/>
            <person name="Jetten M.S.M."/>
            <person name="Mascher T."/>
            <person name="Medema M.H."/>
            <person name="Devos D.P."/>
            <person name="Kaster A.-K."/>
            <person name="Ovreas L."/>
            <person name="Rohde M."/>
            <person name="Galperin M.Y."/>
            <person name="Jogler C."/>
        </authorList>
    </citation>
    <scope>NUCLEOTIDE SEQUENCE [LARGE SCALE GENOMIC DNA]</scope>
    <source>
        <strain evidence="3 4">Pan44</strain>
    </source>
</reference>
<dbReference type="AlphaFoldDB" id="A0A517S8Z1"/>
<dbReference type="KEGG" id="ccos:Pan44_06160"/>
<dbReference type="RefSeq" id="WP_145027101.1">
    <property type="nucleotide sequence ID" value="NZ_CP036271.1"/>
</dbReference>
<sequence>MHRDVKLGLALGILVIGFAAAFCFPRQPATEVTLNPAAGLKLAAIDEDIRLQRRRTFVGDELTPPAQPTLAEPIVEGASLNADLPRLQTAAMRAQEALRSAPDPIRRDVPAPLEEPVLVAETPFVPVEIPVAEPPVEDVFYTVQSGDTLSAVASKTLGSSRKYEAIYEANRDILATPNSLQIGMKLRIPQPAESIARRQPDTSIPTGRSTPPRTPGADSLASREEAVPTNMPRNDEAPISRRGMFSPVRPQQARSGDSIAR</sequence>
<dbReference type="EMBL" id="CP036271">
    <property type="protein sequence ID" value="QDT52604.1"/>
    <property type="molecule type" value="Genomic_DNA"/>
</dbReference>
<dbReference type="InParanoid" id="A0A517S8Z1"/>
<evidence type="ECO:0000313" key="4">
    <source>
        <dbReference type="Proteomes" id="UP000315700"/>
    </source>
</evidence>
<dbReference type="InterPro" id="IPR052196">
    <property type="entry name" value="Bact_Kbp"/>
</dbReference>
<dbReference type="SMART" id="SM00257">
    <property type="entry name" value="LysM"/>
    <property type="match status" value="1"/>
</dbReference>
<dbReference type="InterPro" id="IPR036779">
    <property type="entry name" value="LysM_dom_sf"/>
</dbReference>
<gene>
    <name evidence="3" type="ORF">Pan44_06160</name>
</gene>
<name>A0A517S8Z1_9PLAN</name>
<dbReference type="PANTHER" id="PTHR34700:SF8">
    <property type="entry name" value="POTASSIUM BINDING PROTEIN KBP"/>
    <property type="match status" value="1"/>
</dbReference>
<protein>
    <submittedName>
        <fullName evidence="3">LysM domain/BON superfamily protein</fullName>
    </submittedName>
</protein>
<accession>A0A517S8Z1</accession>
<evidence type="ECO:0000313" key="3">
    <source>
        <dbReference type="EMBL" id="QDT52604.1"/>
    </source>
</evidence>
<dbReference type="PROSITE" id="PS51782">
    <property type="entry name" value="LYSM"/>
    <property type="match status" value="1"/>
</dbReference>
<dbReference type="CDD" id="cd00118">
    <property type="entry name" value="LysM"/>
    <property type="match status" value="1"/>
</dbReference>
<evidence type="ECO:0000259" key="2">
    <source>
        <dbReference type="PROSITE" id="PS51782"/>
    </source>
</evidence>